<evidence type="ECO:0000313" key="2">
    <source>
        <dbReference type="EMBL" id="EHR39788.1"/>
    </source>
</evidence>
<dbReference type="Proteomes" id="UP000012046">
    <property type="component" value="Unassembled WGS sequence"/>
</dbReference>
<evidence type="ECO:0000313" key="3">
    <source>
        <dbReference type="Proteomes" id="UP000012046"/>
    </source>
</evidence>
<sequence>MQKLSEQPFQRFQDFYPFYLREHANPICRALHYIGSSLVLLVLAWVILSQQWLWLCSLPLIGYGFAWLGHFGFEHNRPATFKYPFYSLAADWVMYKDFLTGQLERKLKAALAQA</sequence>
<dbReference type="STRING" id="1129374.AJE_13950"/>
<dbReference type="PANTHER" id="PTHR34205">
    <property type="entry name" value="TRANSMEMBRANE PROTEIN"/>
    <property type="match status" value="1"/>
</dbReference>
<dbReference type="AlphaFoldDB" id="H3ZHD2"/>
<evidence type="ECO:0000256" key="1">
    <source>
        <dbReference type="SAM" id="Phobius"/>
    </source>
</evidence>
<dbReference type="EMBL" id="AHTH01000048">
    <property type="protein sequence ID" value="EHR39788.1"/>
    <property type="molecule type" value="Genomic_DNA"/>
</dbReference>
<feature type="transmembrane region" description="Helical" evidence="1">
    <location>
        <begin position="52"/>
        <end position="73"/>
    </location>
</feature>
<dbReference type="InterPro" id="IPR009305">
    <property type="entry name" value="Mpo1-like"/>
</dbReference>
<protein>
    <recommendedName>
        <fullName evidence="4">Transmembrane protein</fullName>
    </recommendedName>
</protein>
<dbReference type="PANTHER" id="PTHR34205:SF2">
    <property type="entry name" value="DUF962 DOMAIN-CONTAINING PROTEIN"/>
    <property type="match status" value="1"/>
</dbReference>
<evidence type="ECO:0008006" key="4">
    <source>
        <dbReference type="Google" id="ProtNLM"/>
    </source>
</evidence>
<dbReference type="eggNOG" id="COG4323">
    <property type="taxonomic scope" value="Bacteria"/>
</dbReference>
<organism evidence="2 3">
    <name type="scientific">Alishewanella jeotgali KCTC 22429</name>
    <dbReference type="NCBI Taxonomy" id="1129374"/>
    <lineage>
        <taxon>Bacteria</taxon>
        <taxon>Pseudomonadati</taxon>
        <taxon>Pseudomonadota</taxon>
        <taxon>Gammaproteobacteria</taxon>
        <taxon>Alteromonadales</taxon>
        <taxon>Alteromonadaceae</taxon>
        <taxon>Alishewanella</taxon>
    </lineage>
</organism>
<keyword evidence="1" id="KW-1133">Transmembrane helix</keyword>
<dbReference type="PATRIC" id="fig|1129374.4.peg.2758"/>
<keyword evidence="1" id="KW-0472">Membrane</keyword>
<proteinExistence type="predicted"/>
<reference evidence="2 3" key="1">
    <citation type="journal article" date="2012" name="J. Bacteriol.">
        <title>Genome Sequence of Extracellular-Protease-Producing Alishewanella jeotgali Isolated from Traditional Korean Fermented Seafood.</title>
        <authorList>
            <person name="Jung J."/>
            <person name="Chun J."/>
            <person name="Park W."/>
        </authorList>
    </citation>
    <scope>NUCLEOTIDE SEQUENCE [LARGE SCALE GENOMIC DNA]</scope>
    <source>
        <strain evidence="2 3">KCTC 22429</strain>
    </source>
</reference>
<dbReference type="Pfam" id="PF06127">
    <property type="entry name" value="Mpo1-like"/>
    <property type="match status" value="1"/>
</dbReference>
<feature type="transmembrane region" description="Helical" evidence="1">
    <location>
        <begin position="30"/>
        <end position="46"/>
    </location>
</feature>
<accession>H3ZHD2</accession>
<dbReference type="RefSeq" id="WP_008951385.1">
    <property type="nucleotide sequence ID" value="NZ_AHTH01000048.1"/>
</dbReference>
<gene>
    <name evidence="2" type="ORF">AJE_13950</name>
</gene>
<keyword evidence="1" id="KW-0812">Transmembrane</keyword>
<keyword evidence="3" id="KW-1185">Reference proteome</keyword>
<comment type="caution">
    <text evidence="2">The sequence shown here is derived from an EMBL/GenBank/DDBJ whole genome shotgun (WGS) entry which is preliminary data.</text>
</comment>
<name>H3ZHD2_9ALTE</name>